<accession>A0A1H4U2I3</accession>
<evidence type="ECO:0000313" key="2">
    <source>
        <dbReference type="Proteomes" id="UP000199622"/>
    </source>
</evidence>
<dbReference type="AlphaFoldDB" id="A0A1H4U2I3"/>
<keyword evidence="2" id="KW-1185">Reference proteome</keyword>
<dbReference type="STRING" id="208445.SAMN04489727_4461"/>
<dbReference type="InterPro" id="IPR012349">
    <property type="entry name" value="Split_barrel_FMN-bd"/>
</dbReference>
<organism evidence="1 2">
    <name type="scientific">Amycolatopsis tolypomycina</name>
    <dbReference type="NCBI Taxonomy" id="208445"/>
    <lineage>
        <taxon>Bacteria</taxon>
        <taxon>Bacillati</taxon>
        <taxon>Actinomycetota</taxon>
        <taxon>Actinomycetes</taxon>
        <taxon>Pseudonocardiales</taxon>
        <taxon>Pseudonocardiaceae</taxon>
        <taxon>Amycolatopsis</taxon>
    </lineage>
</organism>
<dbReference type="Gene3D" id="2.30.110.10">
    <property type="entry name" value="Electron Transport, Fmn-binding Protein, Chain A"/>
    <property type="match status" value="1"/>
</dbReference>
<dbReference type="OrthoDB" id="3292498at2"/>
<name>A0A1H4U2I3_9PSEU</name>
<reference evidence="2" key="1">
    <citation type="submission" date="2016-10" db="EMBL/GenBank/DDBJ databases">
        <authorList>
            <person name="Varghese N."/>
            <person name="Submissions S."/>
        </authorList>
    </citation>
    <scope>NUCLEOTIDE SEQUENCE [LARGE SCALE GENOMIC DNA]</scope>
    <source>
        <strain evidence="2">DSM 44544</strain>
    </source>
</reference>
<dbReference type="GO" id="GO:0016491">
    <property type="term" value="F:oxidoreductase activity"/>
    <property type="evidence" value="ECO:0007669"/>
    <property type="project" value="InterPro"/>
</dbReference>
<gene>
    <name evidence="1" type="ORF">SAMN04489727_4461</name>
</gene>
<dbReference type="InterPro" id="IPR004378">
    <property type="entry name" value="F420H2_quin_Rdtase"/>
</dbReference>
<dbReference type="Proteomes" id="UP000199622">
    <property type="component" value="Unassembled WGS sequence"/>
</dbReference>
<protein>
    <recommendedName>
        <fullName evidence="3">Deazaflavin-dependent oxidoreductase, nitroreductase family</fullName>
    </recommendedName>
</protein>
<sequence length="157" mass="17601">MSDTITRRIPPQRLITAVNPLVRAIAGSRLHRLLDASVLILHLTGRRTGRHYDIPVGYADLGDALLIVTQHRWRANLRDTTEVTVTRQGFTRQMHAQLEEKPSTVASRLSKAIVQLGRTDAQRRFGLALPAHRNPDPAELEAVVREYSLATITLRTS</sequence>
<dbReference type="Pfam" id="PF04075">
    <property type="entry name" value="F420H2_quin_red"/>
    <property type="match status" value="1"/>
</dbReference>
<evidence type="ECO:0008006" key="3">
    <source>
        <dbReference type="Google" id="ProtNLM"/>
    </source>
</evidence>
<proteinExistence type="predicted"/>
<evidence type="ECO:0000313" key="1">
    <source>
        <dbReference type="EMBL" id="SEC62907.1"/>
    </source>
</evidence>
<dbReference type="RefSeq" id="WP_091310400.1">
    <property type="nucleotide sequence ID" value="NZ_FNSO01000004.1"/>
</dbReference>
<dbReference type="EMBL" id="FNSO01000004">
    <property type="protein sequence ID" value="SEC62907.1"/>
    <property type="molecule type" value="Genomic_DNA"/>
</dbReference>